<protein>
    <recommendedName>
        <fullName evidence="4">Single domain-containing protein</fullName>
    </recommendedName>
</protein>
<dbReference type="EMBL" id="GBBM01004989">
    <property type="protein sequence ID" value="JAC30429.1"/>
    <property type="molecule type" value="mRNA"/>
</dbReference>
<dbReference type="GO" id="GO:0005576">
    <property type="term" value="C:extracellular region"/>
    <property type="evidence" value="ECO:0007669"/>
    <property type="project" value="UniProtKB-SubCell"/>
</dbReference>
<comment type="subcellular location">
    <subcellularLocation>
        <location evidence="1">Secreted</location>
    </subcellularLocation>
</comment>
<evidence type="ECO:0000256" key="3">
    <source>
        <dbReference type="SAM" id="SignalP"/>
    </source>
</evidence>
<proteinExistence type="evidence at transcript level"/>
<evidence type="ECO:0000256" key="1">
    <source>
        <dbReference type="ARBA" id="ARBA00004613"/>
    </source>
</evidence>
<evidence type="ECO:0000313" key="5">
    <source>
        <dbReference type="EMBL" id="JAC30429.1"/>
    </source>
</evidence>
<keyword evidence="3" id="KW-0732">Signal</keyword>
<dbReference type="SMART" id="SM01318">
    <property type="entry name" value="SVWC"/>
    <property type="match status" value="1"/>
</dbReference>
<dbReference type="InterPro" id="IPR029277">
    <property type="entry name" value="SVWC_dom"/>
</dbReference>
<sequence length="110" mass="11959">MCFKLRLALFALVAVAATLWNVSEAYTGQAHVEVKDGKCIFQNRTLGHHESIQLEEPCQGWFCDADAHIVSIGGCSPIALPSHCRTVDGNGTYPNCCPQVICNDEGQHAE</sequence>
<feature type="domain" description="Single" evidence="4">
    <location>
        <begin position="39"/>
        <end position="102"/>
    </location>
</feature>
<feature type="signal peptide" evidence="3">
    <location>
        <begin position="1"/>
        <end position="25"/>
    </location>
</feature>
<dbReference type="AlphaFoldDB" id="A0A023G9F4"/>
<name>A0A023G9F4_AMBTT</name>
<keyword evidence="2" id="KW-0964">Secreted</keyword>
<organism evidence="5">
    <name type="scientific">Amblyomma triste</name>
    <name type="common">Neotropical tick</name>
    <dbReference type="NCBI Taxonomy" id="251400"/>
    <lineage>
        <taxon>Eukaryota</taxon>
        <taxon>Metazoa</taxon>
        <taxon>Ecdysozoa</taxon>
        <taxon>Arthropoda</taxon>
        <taxon>Chelicerata</taxon>
        <taxon>Arachnida</taxon>
        <taxon>Acari</taxon>
        <taxon>Parasitiformes</taxon>
        <taxon>Ixodida</taxon>
        <taxon>Ixodoidea</taxon>
        <taxon>Ixodidae</taxon>
        <taxon>Amblyomminae</taxon>
        <taxon>Amblyomma</taxon>
    </lineage>
</organism>
<evidence type="ECO:0000259" key="4">
    <source>
        <dbReference type="SMART" id="SM01318"/>
    </source>
</evidence>
<evidence type="ECO:0000256" key="2">
    <source>
        <dbReference type="ARBA" id="ARBA00022525"/>
    </source>
</evidence>
<dbReference type="Pfam" id="PF15430">
    <property type="entry name" value="SVWC"/>
    <property type="match status" value="1"/>
</dbReference>
<reference evidence="5" key="1">
    <citation type="submission" date="2014-03" db="EMBL/GenBank/DDBJ databases">
        <title>The sialotranscriptome of Amblyomma triste, Amblyomma parvum and Amblyomma cajennense ticks, uncovered by 454-based RNA-seq.</title>
        <authorList>
            <person name="Garcia G.R."/>
            <person name="Gardinassi L.G."/>
            <person name="Ribeiro J.M."/>
            <person name="Anatriello E."/>
            <person name="Ferreira B.R."/>
            <person name="Moreira H.N."/>
            <person name="Mafra C."/>
            <person name="Olegario M.M."/>
            <person name="Szabo P.J."/>
            <person name="Miranda-Santos I.K."/>
            <person name="Maruyama S.R."/>
        </authorList>
    </citation>
    <scope>NUCLEOTIDE SEQUENCE</scope>
    <source>
        <strain evidence="5">Mato Grasso do Sul</strain>
        <tissue evidence="5">Salivary glands</tissue>
    </source>
</reference>
<feature type="chain" id="PRO_5001521786" description="Single domain-containing protein" evidence="3">
    <location>
        <begin position="26"/>
        <end position="110"/>
    </location>
</feature>
<accession>A0A023G9F4</accession>